<gene>
    <name evidence="2" type="ORF">PIB30_045401</name>
</gene>
<accession>A0ABU6WG17</accession>
<keyword evidence="1" id="KW-0812">Transmembrane</keyword>
<protein>
    <submittedName>
        <fullName evidence="2">Uncharacterized protein</fullName>
    </submittedName>
</protein>
<keyword evidence="3" id="KW-1185">Reference proteome</keyword>
<comment type="caution">
    <text evidence="2">The sequence shown here is derived from an EMBL/GenBank/DDBJ whole genome shotgun (WGS) entry which is preliminary data.</text>
</comment>
<dbReference type="Proteomes" id="UP001341840">
    <property type="component" value="Unassembled WGS sequence"/>
</dbReference>
<dbReference type="EMBL" id="JASCZI010181519">
    <property type="protein sequence ID" value="MED6184229.1"/>
    <property type="molecule type" value="Genomic_DNA"/>
</dbReference>
<proteinExistence type="predicted"/>
<evidence type="ECO:0000313" key="3">
    <source>
        <dbReference type="Proteomes" id="UP001341840"/>
    </source>
</evidence>
<keyword evidence="1" id="KW-0472">Membrane</keyword>
<sequence>MRQCPEGDSTRSSCGIWVDYRHQQRVLRWTQQQRLLFYVGFSSSTSSLHFIASLLTTLPRKGSFLENVSCFLSCTTSPQALSTSRSVDNLVYYYYWSLCYYKKGIWEVESWNDTPPSQVV</sequence>
<keyword evidence="1" id="KW-1133">Transmembrane helix</keyword>
<feature type="transmembrane region" description="Helical" evidence="1">
    <location>
        <begin position="35"/>
        <end position="55"/>
    </location>
</feature>
<evidence type="ECO:0000256" key="1">
    <source>
        <dbReference type="SAM" id="Phobius"/>
    </source>
</evidence>
<name>A0ABU6WG17_9FABA</name>
<reference evidence="2 3" key="1">
    <citation type="journal article" date="2023" name="Plants (Basel)">
        <title>Bridging the Gap: Combining Genomics and Transcriptomics Approaches to Understand Stylosanthes scabra, an Orphan Legume from the Brazilian Caatinga.</title>
        <authorList>
            <person name="Ferreira-Neto J.R.C."/>
            <person name="da Silva M.D."/>
            <person name="Binneck E."/>
            <person name="de Melo N.F."/>
            <person name="da Silva R.H."/>
            <person name="de Melo A.L.T.M."/>
            <person name="Pandolfi V."/>
            <person name="Bustamante F.O."/>
            <person name="Brasileiro-Vidal A.C."/>
            <person name="Benko-Iseppon A.M."/>
        </authorList>
    </citation>
    <scope>NUCLEOTIDE SEQUENCE [LARGE SCALE GENOMIC DNA]</scope>
    <source>
        <tissue evidence="2">Leaves</tissue>
    </source>
</reference>
<organism evidence="2 3">
    <name type="scientific">Stylosanthes scabra</name>
    <dbReference type="NCBI Taxonomy" id="79078"/>
    <lineage>
        <taxon>Eukaryota</taxon>
        <taxon>Viridiplantae</taxon>
        <taxon>Streptophyta</taxon>
        <taxon>Embryophyta</taxon>
        <taxon>Tracheophyta</taxon>
        <taxon>Spermatophyta</taxon>
        <taxon>Magnoliopsida</taxon>
        <taxon>eudicotyledons</taxon>
        <taxon>Gunneridae</taxon>
        <taxon>Pentapetalae</taxon>
        <taxon>rosids</taxon>
        <taxon>fabids</taxon>
        <taxon>Fabales</taxon>
        <taxon>Fabaceae</taxon>
        <taxon>Papilionoideae</taxon>
        <taxon>50 kb inversion clade</taxon>
        <taxon>dalbergioids sensu lato</taxon>
        <taxon>Dalbergieae</taxon>
        <taxon>Pterocarpus clade</taxon>
        <taxon>Stylosanthes</taxon>
    </lineage>
</organism>
<evidence type="ECO:0000313" key="2">
    <source>
        <dbReference type="EMBL" id="MED6184229.1"/>
    </source>
</evidence>